<dbReference type="PROSITE" id="PS50160">
    <property type="entry name" value="DNA_LIGASE_A3"/>
    <property type="match status" value="1"/>
</dbReference>
<dbReference type="GO" id="GO:0006281">
    <property type="term" value="P:DNA repair"/>
    <property type="evidence" value="ECO:0007669"/>
    <property type="project" value="InterPro"/>
</dbReference>
<evidence type="ECO:0000256" key="2">
    <source>
        <dbReference type="ARBA" id="ARBA00022598"/>
    </source>
</evidence>
<accession>A0A1E7JLQ9</accession>
<gene>
    <name evidence="4" type="ORF">AN215_16235</name>
</gene>
<dbReference type="SUPFAM" id="SSF56091">
    <property type="entry name" value="DNA ligase/mRNA capping enzyme, catalytic domain"/>
    <property type="match status" value="1"/>
</dbReference>
<dbReference type="Gene3D" id="3.30.1490.70">
    <property type="match status" value="1"/>
</dbReference>
<protein>
    <recommendedName>
        <fullName evidence="3">ATP-dependent DNA ligase family profile domain-containing protein</fullName>
    </recommendedName>
</protein>
<dbReference type="PANTHER" id="PTHR45674">
    <property type="entry name" value="DNA LIGASE 1/3 FAMILY MEMBER"/>
    <property type="match status" value="1"/>
</dbReference>
<dbReference type="InterPro" id="IPR012310">
    <property type="entry name" value="DNA_ligase_ATP-dep_cent"/>
</dbReference>
<keyword evidence="2" id="KW-0436">Ligase</keyword>
<dbReference type="GO" id="GO:0003910">
    <property type="term" value="F:DNA ligase (ATP) activity"/>
    <property type="evidence" value="ECO:0007669"/>
    <property type="project" value="InterPro"/>
</dbReference>
<organism evidence="4 5">
    <name type="scientific">Streptomyces abyssalis</name>
    <dbReference type="NCBI Taxonomy" id="933944"/>
    <lineage>
        <taxon>Bacteria</taxon>
        <taxon>Bacillati</taxon>
        <taxon>Actinomycetota</taxon>
        <taxon>Actinomycetes</taxon>
        <taxon>Kitasatosporales</taxon>
        <taxon>Streptomycetaceae</taxon>
        <taxon>Streptomyces</taxon>
    </lineage>
</organism>
<sequence length="286" mass="31689">MRPKPVEAVPDGPGWHHSVKLDGWRVALSVTPEGVRIHSRSKRDVSAQFPELTDAADQLGVGTVIDGEVVVWDEQRGRFDFEAVQSRGLARRPRSVPGAVLVAFDVLAAPWTDLRSEPLRSRWPRLRSVVEQAGPQIQLVLATDDAAQAREWMREMRTQGVEGIVSKRWDSPYRPGEPRTAWRKVRSADTVDALLLGVTGPERRPWGAVVELPDGRRAVTTPRLPSGTASQLGRAVAGRLGEPVTDGQLDVRWQPLTADAEPLTAEVRVRTGRVPLVRYVRLRVDV</sequence>
<comment type="similarity">
    <text evidence="1">Belongs to the ATP-dependent DNA ligase family.</text>
</comment>
<dbReference type="Gene3D" id="3.30.470.30">
    <property type="entry name" value="DNA ligase/mRNA capping enzyme"/>
    <property type="match status" value="1"/>
</dbReference>
<name>A0A1E7JLQ9_9ACTN</name>
<evidence type="ECO:0000313" key="4">
    <source>
        <dbReference type="EMBL" id="OEU88555.1"/>
    </source>
</evidence>
<dbReference type="EMBL" id="LJGT01000040">
    <property type="protein sequence ID" value="OEU88555.1"/>
    <property type="molecule type" value="Genomic_DNA"/>
</dbReference>
<dbReference type="AlphaFoldDB" id="A0A1E7JLQ9"/>
<evidence type="ECO:0000259" key="3">
    <source>
        <dbReference type="PROSITE" id="PS50160"/>
    </source>
</evidence>
<evidence type="ECO:0000313" key="5">
    <source>
        <dbReference type="Proteomes" id="UP000176087"/>
    </source>
</evidence>
<dbReference type="InterPro" id="IPR050191">
    <property type="entry name" value="ATP-dep_DNA_ligase"/>
</dbReference>
<dbReference type="PATRIC" id="fig|933944.5.peg.1288"/>
<dbReference type="PANTHER" id="PTHR45674:SF4">
    <property type="entry name" value="DNA LIGASE 1"/>
    <property type="match status" value="1"/>
</dbReference>
<reference evidence="4 5" key="1">
    <citation type="journal article" date="2016" name="Front. Microbiol.">
        <title>Comparative Genomics Analysis of Streptomyces Species Reveals Their Adaptation to the Marine Environment and Their Diversity at the Genomic Level.</title>
        <authorList>
            <person name="Tian X."/>
            <person name="Zhang Z."/>
            <person name="Yang T."/>
            <person name="Chen M."/>
            <person name="Li J."/>
            <person name="Chen F."/>
            <person name="Yang J."/>
            <person name="Li W."/>
            <person name="Zhang B."/>
            <person name="Zhang Z."/>
            <person name="Wu J."/>
            <person name="Zhang C."/>
            <person name="Long L."/>
            <person name="Xiao J."/>
        </authorList>
    </citation>
    <scope>NUCLEOTIDE SEQUENCE [LARGE SCALE GENOMIC DNA]</scope>
    <source>
        <strain evidence="4 5">SCSIO 10390</strain>
    </source>
</reference>
<dbReference type="GO" id="GO:0005524">
    <property type="term" value="F:ATP binding"/>
    <property type="evidence" value="ECO:0007669"/>
    <property type="project" value="InterPro"/>
</dbReference>
<proteinExistence type="inferred from homology"/>
<evidence type="ECO:0000256" key="1">
    <source>
        <dbReference type="ARBA" id="ARBA00007572"/>
    </source>
</evidence>
<dbReference type="GO" id="GO:0006310">
    <property type="term" value="P:DNA recombination"/>
    <property type="evidence" value="ECO:0007669"/>
    <property type="project" value="InterPro"/>
</dbReference>
<dbReference type="Pfam" id="PF01068">
    <property type="entry name" value="DNA_ligase_A_M"/>
    <property type="match status" value="1"/>
</dbReference>
<dbReference type="Proteomes" id="UP000176087">
    <property type="component" value="Unassembled WGS sequence"/>
</dbReference>
<dbReference type="STRING" id="933944.AN215_16235"/>
<comment type="caution">
    <text evidence="4">The sequence shown here is derived from an EMBL/GenBank/DDBJ whole genome shotgun (WGS) entry which is preliminary data.</text>
</comment>
<keyword evidence="5" id="KW-1185">Reference proteome</keyword>
<feature type="domain" description="ATP-dependent DNA ligase family profile" evidence="3">
    <location>
        <begin position="101"/>
        <end position="218"/>
    </location>
</feature>